<name>A0AAE0T7F0_9BIVA</name>
<dbReference type="Proteomes" id="UP001195483">
    <property type="component" value="Unassembled WGS sequence"/>
</dbReference>
<keyword evidence="2" id="KW-1185">Reference proteome</keyword>
<sequence length="62" mass="7083">DSMNVVKFAVQHMNTDQVPVAILDQRLFVITKTIQCKFLDTQGEDKLLIMFPGFHIETAAFK</sequence>
<reference evidence="1" key="2">
    <citation type="journal article" date="2021" name="Genome Biol. Evol.">
        <title>Developing a high-quality reference genome for a parasitic bivalve with doubly uniparental inheritance (Bivalvia: Unionida).</title>
        <authorList>
            <person name="Smith C.H."/>
        </authorList>
    </citation>
    <scope>NUCLEOTIDE SEQUENCE</scope>
    <source>
        <strain evidence="1">CHS0354</strain>
        <tissue evidence="1">Mantle</tissue>
    </source>
</reference>
<reference evidence="1" key="1">
    <citation type="journal article" date="2021" name="Genome Biol. Evol.">
        <title>A High-Quality Reference Genome for a Parasitic Bivalve with Doubly Uniparental Inheritance (Bivalvia: Unionida).</title>
        <authorList>
            <person name="Smith C.H."/>
        </authorList>
    </citation>
    <scope>NUCLEOTIDE SEQUENCE</scope>
    <source>
        <strain evidence="1">CHS0354</strain>
    </source>
</reference>
<accession>A0AAE0T7F0</accession>
<evidence type="ECO:0000313" key="2">
    <source>
        <dbReference type="Proteomes" id="UP001195483"/>
    </source>
</evidence>
<organism evidence="1 2">
    <name type="scientific">Potamilus streckersoni</name>
    <dbReference type="NCBI Taxonomy" id="2493646"/>
    <lineage>
        <taxon>Eukaryota</taxon>
        <taxon>Metazoa</taxon>
        <taxon>Spiralia</taxon>
        <taxon>Lophotrochozoa</taxon>
        <taxon>Mollusca</taxon>
        <taxon>Bivalvia</taxon>
        <taxon>Autobranchia</taxon>
        <taxon>Heteroconchia</taxon>
        <taxon>Palaeoheterodonta</taxon>
        <taxon>Unionida</taxon>
        <taxon>Unionoidea</taxon>
        <taxon>Unionidae</taxon>
        <taxon>Ambleminae</taxon>
        <taxon>Lampsilini</taxon>
        <taxon>Potamilus</taxon>
    </lineage>
</organism>
<protein>
    <submittedName>
        <fullName evidence="1">Uncharacterized protein</fullName>
    </submittedName>
</protein>
<comment type="caution">
    <text evidence="1">The sequence shown here is derived from an EMBL/GenBank/DDBJ whole genome shotgun (WGS) entry which is preliminary data.</text>
</comment>
<proteinExistence type="predicted"/>
<reference evidence="1" key="3">
    <citation type="submission" date="2023-05" db="EMBL/GenBank/DDBJ databases">
        <authorList>
            <person name="Smith C.H."/>
        </authorList>
    </citation>
    <scope>NUCLEOTIDE SEQUENCE</scope>
    <source>
        <strain evidence="1">CHS0354</strain>
        <tissue evidence="1">Mantle</tissue>
    </source>
</reference>
<dbReference type="EMBL" id="JAEAOA010001159">
    <property type="protein sequence ID" value="KAK3604729.1"/>
    <property type="molecule type" value="Genomic_DNA"/>
</dbReference>
<feature type="non-terminal residue" evidence="1">
    <location>
        <position position="62"/>
    </location>
</feature>
<gene>
    <name evidence="1" type="ORF">CHS0354_018970</name>
</gene>
<feature type="non-terminal residue" evidence="1">
    <location>
        <position position="1"/>
    </location>
</feature>
<dbReference type="AlphaFoldDB" id="A0AAE0T7F0"/>
<evidence type="ECO:0000313" key="1">
    <source>
        <dbReference type="EMBL" id="KAK3604729.1"/>
    </source>
</evidence>